<keyword evidence="5" id="KW-1185">Reference proteome</keyword>
<feature type="domain" description="Peptidase M61 catalytic" evidence="2">
    <location>
        <begin position="302"/>
        <end position="408"/>
    </location>
</feature>
<proteinExistence type="predicted"/>
<dbReference type="Gene3D" id="2.30.42.10">
    <property type="match status" value="1"/>
</dbReference>
<dbReference type="InterPro" id="IPR027268">
    <property type="entry name" value="Peptidase_M4/M1_CTD_sf"/>
</dbReference>
<organism evidence="4 5">
    <name type="scientific">Flectobacillus roseus</name>
    <dbReference type="NCBI Taxonomy" id="502259"/>
    <lineage>
        <taxon>Bacteria</taxon>
        <taxon>Pseudomonadati</taxon>
        <taxon>Bacteroidota</taxon>
        <taxon>Cytophagia</taxon>
        <taxon>Cytophagales</taxon>
        <taxon>Flectobacillaceae</taxon>
        <taxon>Flectobacillus</taxon>
    </lineage>
</organism>
<name>A0ABT6Y6M9_9BACT</name>
<dbReference type="Gene3D" id="2.60.40.3650">
    <property type="match status" value="1"/>
</dbReference>
<dbReference type="SUPFAM" id="SSF55486">
    <property type="entry name" value="Metalloproteases ('zincins'), catalytic domain"/>
    <property type="match status" value="1"/>
</dbReference>
<dbReference type="Pfam" id="PF17899">
    <property type="entry name" value="Peptidase_M61_N"/>
    <property type="match status" value="1"/>
</dbReference>
<evidence type="ECO:0000259" key="3">
    <source>
        <dbReference type="Pfam" id="PF17899"/>
    </source>
</evidence>
<accession>A0ABT6Y6M9</accession>
<feature type="chain" id="PRO_5045448261" evidence="1">
    <location>
        <begin position="20"/>
        <end position="623"/>
    </location>
</feature>
<dbReference type="InterPro" id="IPR036034">
    <property type="entry name" value="PDZ_sf"/>
</dbReference>
<reference evidence="4 5" key="1">
    <citation type="submission" date="2023-05" db="EMBL/GenBank/DDBJ databases">
        <title>Novel species of genus Flectobacillus isolated from stream in China.</title>
        <authorList>
            <person name="Lu H."/>
        </authorList>
    </citation>
    <scope>NUCLEOTIDE SEQUENCE [LARGE SCALE GENOMIC DNA]</scope>
    <source>
        <strain evidence="4 5">KCTC 42575</strain>
    </source>
</reference>
<feature type="domain" description="Peptidase M61 N-terminal" evidence="3">
    <location>
        <begin position="32"/>
        <end position="207"/>
    </location>
</feature>
<sequence length="623" mass="70047">MKKTILTLCALVMCVGSFAQKVTQNASYQFFVDLTTVKNDKLEVSLIAPKINKDEITYNLPKIVPGTYANYDFGRYITDFKAFDAAGKALKVEKLDKNSYKIAKAKSLYKITYLVDDTWDSPEISGEYVFEPAGTDIEKDTLFAVNTHGFFGYFDNLKNVTYNVNFSKPKGFYGATSMIASKSDASSDLFSVGNYNDLVDAPIMYSKPDTTVLKVGGADILISVYSPNKKANSAEIAANVKTLLEAQKEYLGGTLPIKKYAFLIILSDNLKNGSYGALEHSYSSFYYLPEASAEELSQTVKDVCAHEFFHIVTPLSIHSEEIGDFDFNKPKMSKHLWMYEGMTEYAAGHMQVMYDLIPLGQYLNMVRNKINSMYDRYDEKVPFTVMSADVLEKYKDQYPNVYEKGALIGLCLDIKLRQLSKGAYGTQNLMRDLSKYYGKEKSFKDPELFDKITEITKFPELRQFFAKYVEGSQPLPLEEIFQSVGIEFQKEAKVREKSIGVSVYSLGLNQESKAIYILDDEGIDAFGKKLGLKAGDEFVSLNGKALDLANFRNTRTDFMQNAKENDTINMVVMRKEGDKKVEVKLSAPLFIPEITEKNLLKPVASPSEAQVTLLKAWLSPASK</sequence>
<dbReference type="Pfam" id="PF05299">
    <property type="entry name" value="Peptidase_M61"/>
    <property type="match status" value="1"/>
</dbReference>
<dbReference type="InterPro" id="IPR007963">
    <property type="entry name" value="Peptidase_M61_catalytic"/>
</dbReference>
<gene>
    <name evidence="4" type="ORF">QM524_08230</name>
</gene>
<comment type="caution">
    <text evidence="4">The sequence shown here is derived from an EMBL/GenBank/DDBJ whole genome shotgun (WGS) entry which is preliminary data.</text>
</comment>
<dbReference type="Gene3D" id="1.10.390.10">
    <property type="entry name" value="Neutral Protease Domain 2"/>
    <property type="match status" value="1"/>
</dbReference>
<keyword evidence="1" id="KW-0732">Signal</keyword>
<dbReference type="RefSeq" id="WP_283344187.1">
    <property type="nucleotide sequence ID" value="NZ_JASHIF010000007.1"/>
</dbReference>
<dbReference type="Proteomes" id="UP001236507">
    <property type="component" value="Unassembled WGS sequence"/>
</dbReference>
<evidence type="ECO:0000259" key="2">
    <source>
        <dbReference type="Pfam" id="PF05299"/>
    </source>
</evidence>
<evidence type="ECO:0000313" key="5">
    <source>
        <dbReference type="Proteomes" id="UP001236507"/>
    </source>
</evidence>
<feature type="signal peptide" evidence="1">
    <location>
        <begin position="1"/>
        <end position="19"/>
    </location>
</feature>
<evidence type="ECO:0000256" key="1">
    <source>
        <dbReference type="SAM" id="SignalP"/>
    </source>
</evidence>
<dbReference type="EMBL" id="JASHIF010000007">
    <property type="protein sequence ID" value="MDI9859191.1"/>
    <property type="molecule type" value="Genomic_DNA"/>
</dbReference>
<evidence type="ECO:0000313" key="4">
    <source>
        <dbReference type="EMBL" id="MDI9859191.1"/>
    </source>
</evidence>
<dbReference type="InterPro" id="IPR040756">
    <property type="entry name" value="Peptidase_M61_N"/>
</dbReference>
<protein>
    <submittedName>
        <fullName evidence="4">Peptidase M61</fullName>
    </submittedName>
</protein>